<gene>
    <name evidence="2" type="ORF">NB640_01330</name>
</gene>
<dbReference type="Proteomes" id="UP001156215">
    <property type="component" value="Chromosome"/>
</dbReference>
<dbReference type="KEGG" id="ovb:NB640_01330"/>
<accession>A0A9E9P4P4</accession>
<feature type="chain" id="PRO_5039008864" evidence="1">
    <location>
        <begin position="18"/>
        <end position="116"/>
    </location>
</feature>
<sequence>MSRIRILLILFCIGLLASCGRSTHEYLDNDDVRIKSIKHVEDGDFLVVTAVLVNDDDDEINHSVYRMLWFDDDGMLLEQSSWRPVIVKGKAPVYIKERSTIPGAKEYTLIISNDAS</sequence>
<dbReference type="AlphaFoldDB" id="A0A9E9P4P4"/>
<dbReference type="Gene3D" id="2.60.40.3230">
    <property type="match status" value="1"/>
</dbReference>
<proteinExistence type="predicted"/>
<organism evidence="2 3">
    <name type="scientific">Oxalobacter vibrioformis</name>
    <dbReference type="NCBI Taxonomy" id="933080"/>
    <lineage>
        <taxon>Bacteria</taxon>
        <taxon>Pseudomonadati</taxon>
        <taxon>Pseudomonadota</taxon>
        <taxon>Betaproteobacteria</taxon>
        <taxon>Burkholderiales</taxon>
        <taxon>Oxalobacteraceae</taxon>
        <taxon>Oxalobacter</taxon>
    </lineage>
</organism>
<dbReference type="InterPro" id="IPR010824">
    <property type="entry name" value="DUF1425"/>
</dbReference>
<keyword evidence="3" id="KW-1185">Reference proteome</keyword>
<dbReference type="EMBL" id="CP098242">
    <property type="protein sequence ID" value="WAW10336.1"/>
    <property type="molecule type" value="Genomic_DNA"/>
</dbReference>
<evidence type="ECO:0000313" key="2">
    <source>
        <dbReference type="EMBL" id="WAW10336.1"/>
    </source>
</evidence>
<evidence type="ECO:0000313" key="3">
    <source>
        <dbReference type="Proteomes" id="UP001156215"/>
    </source>
</evidence>
<feature type="signal peptide" evidence="1">
    <location>
        <begin position="1"/>
        <end position="17"/>
    </location>
</feature>
<dbReference type="PROSITE" id="PS51257">
    <property type="entry name" value="PROKAR_LIPOPROTEIN"/>
    <property type="match status" value="1"/>
</dbReference>
<keyword evidence="1" id="KW-0732">Signal</keyword>
<dbReference type="InterPro" id="IPR038483">
    <property type="entry name" value="YcfL-like_sf"/>
</dbReference>
<dbReference type="RefSeq" id="WP_269309346.1">
    <property type="nucleotide sequence ID" value="NZ_CP098242.1"/>
</dbReference>
<name>A0A9E9P4P4_9BURK</name>
<evidence type="ECO:0000256" key="1">
    <source>
        <dbReference type="SAM" id="SignalP"/>
    </source>
</evidence>
<reference evidence="2" key="1">
    <citation type="journal article" date="2022" name="Front. Microbiol.">
        <title>New perspectives on an old grouping: The genomic and phenotypic variability of Oxalobacter formigenes and the implications for calcium oxalate stone prevention.</title>
        <authorList>
            <person name="Chmiel J.A."/>
            <person name="Carr C."/>
            <person name="Stuivenberg G.A."/>
            <person name="Venema R."/>
            <person name="Chanyi R.M."/>
            <person name="Al K.F."/>
            <person name="Giguere D."/>
            <person name="Say H."/>
            <person name="Akouris P.P."/>
            <person name="Dominguez Romero S.A."/>
            <person name="Kwong A."/>
            <person name="Tai V."/>
            <person name="Koval S.F."/>
            <person name="Razvi H."/>
            <person name="Bjazevic J."/>
            <person name="Burton J.P."/>
        </authorList>
    </citation>
    <scope>NUCLEOTIDE SEQUENCE</scope>
    <source>
        <strain evidence="2">WoOx3</strain>
    </source>
</reference>
<dbReference type="Pfam" id="PF07233">
    <property type="entry name" value="DUF1425"/>
    <property type="match status" value="1"/>
</dbReference>
<protein>
    <submittedName>
        <fullName evidence="2">DUF1425 domain-containing protein</fullName>
    </submittedName>
</protein>